<reference evidence="1" key="1">
    <citation type="journal article" date="2014" name="Front. Microbiol.">
        <title>High frequency of phylogenetically diverse reductive dehalogenase-homologous genes in deep subseafloor sedimentary metagenomes.</title>
        <authorList>
            <person name="Kawai M."/>
            <person name="Futagami T."/>
            <person name="Toyoda A."/>
            <person name="Takaki Y."/>
            <person name="Nishi S."/>
            <person name="Hori S."/>
            <person name="Arai W."/>
            <person name="Tsubouchi T."/>
            <person name="Morono Y."/>
            <person name="Uchiyama I."/>
            <person name="Ito T."/>
            <person name="Fujiyama A."/>
            <person name="Inagaki F."/>
            <person name="Takami H."/>
        </authorList>
    </citation>
    <scope>NUCLEOTIDE SEQUENCE</scope>
    <source>
        <strain evidence="1">Expedition CK06-06</strain>
    </source>
</reference>
<comment type="caution">
    <text evidence="1">The sequence shown here is derived from an EMBL/GenBank/DDBJ whole genome shotgun (WGS) entry which is preliminary data.</text>
</comment>
<accession>X1KBD9</accession>
<proteinExistence type="predicted"/>
<sequence>MSTETSNVWKKYRSDQQKRRLKRLPLRTQSLLKLCKEGFKIEEKTQYHFRVNNRLDVWPIHNRYHDIKKNRRGGFRNVANFVRNFFANN</sequence>
<protein>
    <submittedName>
        <fullName evidence="1">Uncharacterized protein</fullName>
    </submittedName>
</protein>
<gene>
    <name evidence="1" type="ORF">S06H3_19146</name>
</gene>
<dbReference type="AlphaFoldDB" id="X1KBD9"/>
<organism evidence="1">
    <name type="scientific">marine sediment metagenome</name>
    <dbReference type="NCBI Taxonomy" id="412755"/>
    <lineage>
        <taxon>unclassified sequences</taxon>
        <taxon>metagenomes</taxon>
        <taxon>ecological metagenomes</taxon>
    </lineage>
</organism>
<name>X1KBD9_9ZZZZ</name>
<evidence type="ECO:0000313" key="1">
    <source>
        <dbReference type="EMBL" id="GAI03928.1"/>
    </source>
</evidence>
<dbReference type="EMBL" id="BARV01009771">
    <property type="protein sequence ID" value="GAI03928.1"/>
    <property type="molecule type" value="Genomic_DNA"/>
</dbReference>